<name>A0A249A1Y4_MANHA</name>
<protein>
    <recommendedName>
        <fullName evidence="1">YcgL domain-containing protein FEA53_09720</fullName>
    </recommendedName>
</protein>
<dbReference type="EMBL" id="LR134495">
    <property type="protein sequence ID" value="VEI77598.1"/>
    <property type="molecule type" value="Genomic_DNA"/>
</dbReference>
<dbReference type="Proteomes" id="UP000318394">
    <property type="component" value="Unassembled WGS sequence"/>
</dbReference>
<reference evidence="7" key="2">
    <citation type="submission" date="2018-12" db="EMBL/GenBank/DDBJ databases">
        <authorList>
            <consortium name="Pathogen Informatics"/>
        </authorList>
    </citation>
    <scope>NUCLEOTIDE SEQUENCE [LARGE SCALE GENOMIC DNA]</scope>
    <source>
        <strain evidence="7">NCTC10643</strain>
    </source>
</reference>
<evidence type="ECO:0000313" key="8">
    <source>
        <dbReference type="Proteomes" id="UP000254031"/>
    </source>
</evidence>
<dbReference type="EMBL" id="UGPL01000002">
    <property type="protein sequence ID" value="STY58639.1"/>
    <property type="molecule type" value="Genomic_DNA"/>
</dbReference>
<dbReference type="PANTHER" id="PTHR38109">
    <property type="entry name" value="PROTEIN YCGL"/>
    <property type="match status" value="1"/>
</dbReference>
<dbReference type="PROSITE" id="PS51648">
    <property type="entry name" value="YCGL"/>
    <property type="match status" value="1"/>
</dbReference>
<feature type="domain" description="YcgL" evidence="2">
    <location>
        <begin position="12"/>
        <end position="96"/>
    </location>
</feature>
<reference evidence="3 8" key="1">
    <citation type="submission" date="2018-06" db="EMBL/GenBank/DDBJ databases">
        <authorList>
            <consortium name="Pathogen Informatics"/>
            <person name="Doyle S."/>
        </authorList>
    </citation>
    <scope>NUCLEOTIDE SEQUENCE [LARGE SCALE GENOMIC DNA]</scope>
    <source>
        <strain evidence="3 8">NCTC9380</strain>
    </source>
</reference>
<dbReference type="OrthoDB" id="7062382at2"/>
<evidence type="ECO:0000313" key="7">
    <source>
        <dbReference type="EMBL" id="VEI77598.1"/>
    </source>
</evidence>
<dbReference type="KEGG" id="mhaq:WC39_07720"/>
<reference evidence="9 10" key="3">
    <citation type="journal article" date="2019" name="Vet. Microbiol.">
        <title>Genetic characterization of susceptible and multi-drug resistant Mannheimia haemolytica isolated from high-risk stocker calves prior to and after antimicrobial metaphylaxis.</title>
        <authorList>
            <person name="Snyder E.R."/>
            <person name="Alvarez-Narvaez S."/>
            <person name="Credille B.C."/>
        </authorList>
    </citation>
    <scope>NUCLEOTIDE SEQUENCE [LARGE SCALE GENOMIC DNA]</scope>
    <source>
        <strain evidence="6 9">UGA-R5-128-1</strain>
        <strain evidence="5 10">UGA-R7-163-1</strain>
    </source>
</reference>
<dbReference type="InterPro" id="IPR038068">
    <property type="entry name" value="YcgL-like_sf"/>
</dbReference>
<evidence type="ECO:0000259" key="2">
    <source>
        <dbReference type="PROSITE" id="PS51648"/>
    </source>
</evidence>
<evidence type="ECO:0000313" key="10">
    <source>
        <dbReference type="Proteomes" id="UP000318394"/>
    </source>
</evidence>
<gene>
    <name evidence="3" type="primary">ycgL_1</name>
    <name evidence="7" type="synonym">ycgL</name>
    <name evidence="4" type="synonym">ycgL_2</name>
    <name evidence="6" type="ORF">FEA53_09720</name>
    <name evidence="5" type="ORF">FEB89_08640</name>
    <name evidence="7" type="ORF">NCTC10643_01480</name>
    <name evidence="3" type="ORF">NCTC9380_00057</name>
    <name evidence="4" type="ORF">NCTC9380_00559</name>
</gene>
<dbReference type="EMBL" id="UGPL01000006">
    <property type="protein sequence ID" value="STY65298.1"/>
    <property type="molecule type" value="Genomic_DNA"/>
</dbReference>
<dbReference type="HAMAP" id="MF_01866">
    <property type="entry name" value="UPF0745"/>
    <property type="match status" value="1"/>
</dbReference>
<dbReference type="KEGG" id="mhay:VK67_07720"/>
<dbReference type="Proteomes" id="UP000254031">
    <property type="component" value="Unassembled WGS sequence"/>
</dbReference>
<evidence type="ECO:0000313" key="6">
    <source>
        <dbReference type="EMBL" id="TRB73641.1"/>
    </source>
</evidence>
<dbReference type="Proteomes" id="UP000271188">
    <property type="component" value="Chromosome"/>
</dbReference>
<evidence type="ECO:0000256" key="1">
    <source>
        <dbReference type="HAMAP-Rule" id="MF_01866"/>
    </source>
</evidence>
<dbReference type="EMBL" id="VAJB01000021">
    <property type="protein sequence ID" value="TRB73641.1"/>
    <property type="molecule type" value="Genomic_DNA"/>
</dbReference>
<keyword evidence="10" id="KW-1185">Reference proteome</keyword>
<sequence length="103" mass="12048">MMMNTKPTQPITLCAIYRSKAKEGMYLYVPKRDQFEQVPETLRQLFGKPEFVMMFNLTGEKPLVRAKNEEVLQLLIEQGYYLQMPPPPENLHKAFIAQQKGEK</sequence>
<organism evidence="6 9">
    <name type="scientific">Mannheimia haemolytica</name>
    <name type="common">Pasteurella haemolytica</name>
    <dbReference type="NCBI Taxonomy" id="75985"/>
    <lineage>
        <taxon>Bacteria</taxon>
        <taxon>Pseudomonadati</taxon>
        <taxon>Pseudomonadota</taxon>
        <taxon>Gammaproteobacteria</taxon>
        <taxon>Pasteurellales</taxon>
        <taxon>Pasteurellaceae</taxon>
        <taxon>Mannheimia</taxon>
    </lineage>
</organism>
<accession>A0A249A1Y4</accession>
<evidence type="ECO:0000313" key="9">
    <source>
        <dbReference type="Proteomes" id="UP000315164"/>
    </source>
</evidence>
<evidence type="ECO:0000313" key="5">
    <source>
        <dbReference type="EMBL" id="TRB36678.1"/>
    </source>
</evidence>
<dbReference type="Proteomes" id="UP000315164">
    <property type="component" value="Unassembled WGS sequence"/>
</dbReference>
<evidence type="ECO:0000313" key="3">
    <source>
        <dbReference type="EMBL" id="STY58639.1"/>
    </source>
</evidence>
<dbReference type="SUPFAM" id="SSF160191">
    <property type="entry name" value="YcgL-like"/>
    <property type="match status" value="1"/>
</dbReference>
<dbReference type="AlphaFoldDB" id="A0A249A1Y4"/>
<dbReference type="Pfam" id="PF05166">
    <property type="entry name" value="YcgL"/>
    <property type="match status" value="1"/>
</dbReference>
<dbReference type="Gene3D" id="3.10.510.20">
    <property type="entry name" value="YcgL domain"/>
    <property type="match status" value="1"/>
</dbReference>
<dbReference type="PANTHER" id="PTHR38109:SF1">
    <property type="entry name" value="PROTEIN YCGL"/>
    <property type="match status" value="1"/>
</dbReference>
<proteinExistence type="inferred from homology"/>
<evidence type="ECO:0000313" key="4">
    <source>
        <dbReference type="EMBL" id="STY65298.1"/>
    </source>
</evidence>
<dbReference type="EMBL" id="VAJI01000017">
    <property type="protein sequence ID" value="TRB36678.1"/>
    <property type="molecule type" value="Genomic_DNA"/>
</dbReference>
<dbReference type="InterPro" id="IPR027354">
    <property type="entry name" value="YcgL_dom"/>
</dbReference>